<accession>A0ABP6L981</accession>
<keyword evidence="3" id="KW-1185">Reference proteome</keyword>
<gene>
    <name evidence="2" type="ORF">GCM10017559_71880</name>
</gene>
<feature type="region of interest" description="Disordered" evidence="1">
    <location>
        <begin position="1"/>
        <end position="45"/>
    </location>
</feature>
<feature type="compositionally biased region" description="Basic and acidic residues" evidence="1">
    <location>
        <begin position="36"/>
        <end position="45"/>
    </location>
</feature>
<comment type="caution">
    <text evidence="2">The sequence shown here is derived from an EMBL/GenBank/DDBJ whole genome shotgun (WGS) entry which is preliminary data.</text>
</comment>
<dbReference type="EMBL" id="BAAAWD010000022">
    <property type="protein sequence ID" value="GAA3034037.1"/>
    <property type="molecule type" value="Genomic_DNA"/>
</dbReference>
<proteinExistence type="predicted"/>
<name>A0ABP6L981_9ACTN</name>
<organism evidence="2 3">
    <name type="scientific">Streptosporangium longisporum</name>
    <dbReference type="NCBI Taxonomy" id="46187"/>
    <lineage>
        <taxon>Bacteria</taxon>
        <taxon>Bacillati</taxon>
        <taxon>Actinomycetota</taxon>
        <taxon>Actinomycetes</taxon>
        <taxon>Streptosporangiales</taxon>
        <taxon>Streptosporangiaceae</taxon>
        <taxon>Streptosporangium</taxon>
    </lineage>
</organism>
<sequence length="87" mass="8958">MSHEISLPPGGTASLAWSAQRPAKAPRVRAGSLDDLTDHGRAGIESDRCPSLMQLAGSQSPALLGPPLRGVGLGGLHAPRAPLALYR</sequence>
<dbReference type="Proteomes" id="UP001499930">
    <property type="component" value="Unassembled WGS sequence"/>
</dbReference>
<protein>
    <submittedName>
        <fullName evidence="2">Uncharacterized protein</fullName>
    </submittedName>
</protein>
<evidence type="ECO:0000256" key="1">
    <source>
        <dbReference type="SAM" id="MobiDB-lite"/>
    </source>
</evidence>
<evidence type="ECO:0000313" key="2">
    <source>
        <dbReference type="EMBL" id="GAA3034037.1"/>
    </source>
</evidence>
<reference evidence="3" key="1">
    <citation type="journal article" date="2019" name="Int. J. Syst. Evol. Microbiol.">
        <title>The Global Catalogue of Microorganisms (GCM) 10K type strain sequencing project: providing services to taxonomists for standard genome sequencing and annotation.</title>
        <authorList>
            <consortium name="The Broad Institute Genomics Platform"/>
            <consortium name="The Broad Institute Genome Sequencing Center for Infectious Disease"/>
            <person name="Wu L."/>
            <person name="Ma J."/>
        </authorList>
    </citation>
    <scope>NUCLEOTIDE SEQUENCE [LARGE SCALE GENOMIC DNA]</scope>
    <source>
        <strain evidence="3">JCM 3106</strain>
    </source>
</reference>
<evidence type="ECO:0000313" key="3">
    <source>
        <dbReference type="Proteomes" id="UP001499930"/>
    </source>
</evidence>